<dbReference type="SUPFAM" id="SSF51126">
    <property type="entry name" value="Pectin lyase-like"/>
    <property type="match status" value="2"/>
</dbReference>
<dbReference type="NCBIfam" id="NF041518">
    <property type="entry name" value="choice_anch_Q"/>
    <property type="match status" value="1"/>
</dbReference>
<dbReference type="InterPro" id="IPR059226">
    <property type="entry name" value="Choice_anch_Q_dom"/>
</dbReference>
<evidence type="ECO:0000256" key="1">
    <source>
        <dbReference type="SAM" id="MobiDB-lite"/>
    </source>
</evidence>
<organism evidence="3 4">
    <name type="scientific">Candidatus Kerfeldbacteria bacterium RIFOXYB2_FULL_38_14</name>
    <dbReference type="NCBI Taxonomy" id="1798547"/>
    <lineage>
        <taxon>Bacteria</taxon>
        <taxon>Candidatus Kerfeldiibacteriota</taxon>
    </lineage>
</organism>
<keyword evidence="2" id="KW-0732">Signal</keyword>
<dbReference type="SMART" id="SM00710">
    <property type="entry name" value="PbH1"/>
    <property type="match status" value="7"/>
</dbReference>
<gene>
    <name evidence="3" type="ORF">A2319_03280</name>
</gene>
<dbReference type="AlphaFoldDB" id="A0A1G2BC72"/>
<proteinExistence type="predicted"/>
<dbReference type="Gene3D" id="2.160.20.10">
    <property type="entry name" value="Single-stranded right-handed beta-helix, Pectin lyase-like"/>
    <property type="match status" value="1"/>
</dbReference>
<reference evidence="3 4" key="1">
    <citation type="journal article" date="2016" name="Nat. Commun.">
        <title>Thousands of microbial genomes shed light on interconnected biogeochemical processes in an aquifer system.</title>
        <authorList>
            <person name="Anantharaman K."/>
            <person name="Brown C.T."/>
            <person name="Hug L.A."/>
            <person name="Sharon I."/>
            <person name="Castelle C.J."/>
            <person name="Probst A.J."/>
            <person name="Thomas B.C."/>
            <person name="Singh A."/>
            <person name="Wilkins M.J."/>
            <person name="Karaoz U."/>
            <person name="Brodie E.L."/>
            <person name="Williams K.H."/>
            <person name="Hubbard S.S."/>
            <person name="Banfield J.F."/>
        </authorList>
    </citation>
    <scope>NUCLEOTIDE SEQUENCE [LARGE SCALE GENOMIC DNA]</scope>
</reference>
<feature type="region of interest" description="Disordered" evidence="1">
    <location>
        <begin position="580"/>
        <end position="648"/>
    </location>
</feature>
<evidence type="ECO:0000313" key="4">
    <source>
        <dbReference type="Proteomes" id="UP000176420"/>
    </source>
</evidence>
<dbReference type="EMBL" id="MHKI01000024">
    <property type="protein sequence ID" value="OGY86179.1"/>
    <property type="molecule type" value="Genomic_DNA"/>
</dbReference>
<accession>A0A1G2BC72</accession>
<evidence type="ECO:0000256" key="2">
    <source>
        <dbReference type="SAM" id="SignalP"/>
    </source>
</evidence>
<dbReference type="InterPro" id="IPR011050">
    <property type="entry name" value="Pectin_lyase_fold/virulence"/>
</dbReference>
<dbReference type="InterPro" id="IPR021655">
    <property type="entry name" value="Put_metal-bd"/>
</dbReference>
<dbReference type="InterPro" id="IPR026457">
    <property type="entry name" value="CSLREA_Nterm"/>
</dbReference>
<evidence type="ECO:0000313" key="3">
    <source>
        <dbReference type="EMBL" id="OGY86179.1"/>
    </source>
</evidence>
<dbReference type="NCBIfam" id="TIGR04214">
    <property type="entry name" value="CSLREA_Nterm"/>
    <property type="match status" value="1"/>
</dbReference>
<dbReference type="PANTHER" id="PTHR11319:SF35">
    <property type="entry name" value="OUTER MEMBRANE PROTEIN PMPC-RELATED"/>
    <property type="match status" value="1"/>
</dbReference>
<dbReference type="Proteomes" id="UP000176420">
    <property type="component" value="Unassembled WGS sequence"/>
</dbReference>
<feature type="chain" id="PRO_5009582051" description="Right handed beta helix domain-containing protein" evidence="2">
    <location>
        <begin position="32"/>
        <end position="780"/>
    </location>
</feature>
<sequence>MICNKKSLLISIFILVSAFLFFSVLSTPAFAKDFTVNSTADVVDSNPGNGTCASASNTCTLRAAIMETNALAGDDKVILSAVIYNLTIPGIDEDQGKTGDLDIYNSKGKLTIQGQGADKTIIDAKQIDRVFDIENSNVIIKDLTITGGNALESNEDVDGGGVNITSNGDQQPDILIENSIIFYNQAYHGGGINAFGSDQLTINIKNSDISYNTANYGGGINMSSYTNNITCNIENSNIYNNTSNGNSSSSGGGIEIASNDEYAVTVVNIKTSNIFNNVSNDDYVNSRGGGIDVYSIGKVFLTIQDSAISNNVAGHGGGLYTRSNSFSSDGSLELSAVILTIQNSTISNNTASYGGGIYGETYYNGATLTAIIQNSTIANNKANAWGGGIYINASSDTVPLVLQNSTVANNIAGSYGAGIYISDYQDQAITSKASIIFNNTLNENKQVSNCYGAQYLVSQGYNIFGNDADCQAVAITTDKVLDNSAVVFSTGVLNDNGGSTQTLALASNSPAIDIIPTSQCSVATDQRGTARPQGVACDSGAYELEAKYLDYDQDGYIGETDCNDNNSSINPGFLDNTNDGIDNNCNDQIDEDYKVPADTNTNSNTNSSDNTNTTVDNSNNNDNSTTTAPAPAPAPVDEENTSPDSNSTITEVTIVKVSPTKKGYKITYSDNSTKVVKAFKKGKSSKKTKIKYLAKKDIVLVLQGNGKKIALYNVLTSKKLSQTKLSKKNYTTNSFKVKKVNGKKMVIVKSVNKKQQESQKSKISFKLKKKKLKLLSVLVK</sequence>
<dbReference type="PANTHER" id="PTHR11319">
    <property type="entry name" value="G PROTEIN-COUPLED RECEPTOR-RELATED"/>
    <property type="match status" value="1"/>
</dbReference>
<protein>
    <recommendedName>
        <fullName evidence="5">Right handed beta helix domain-containing protein</fullName>
    </recommendedName>
</protein>
<evidence type="ECO:0008006" key="5">
    <source>
        <dbReference type="Google" id="ProtNLM"/>
    </source>
</evidence>
<name>A0A1G2BC72_9BACT</name>
<feature type="signal peptide" evidence="2">
    <location>
        <begin position="1"/>
        <end position="31"/>
    </location>
</feature>
<comment type="caution">
    <text evidence="3">The sequence shown here is derived from an EMBL/GenBank/DDBJ whole genome shotgun (WGS) entry which is preliminary data.</text>
</comment>
<dbReference type="Pfam" id="PF11617">
    <property type="entry name" value="Cu-binding_MopE"/>
    <property type="match status" value="1"/>
</dbReference>
<feature type="compositionally biased region" description="Low complexity" evidence="1">
    <location>
        <begin position="596"/>
        <end position="629"/>
    </location>
</feature>
<dbReference type="InterPro" id="IPR012334">
    <property type="entry name" value="Pectin_lyas_fold"/>
</dbReference>
<dbReference type="InterPro" id="IPR006626">
    <property type="entry name" value="PbH1"/>
</dbReference>